<feature type="domain" description="Glutamine amidotransferase" evidence="2">
    <location>
        <begin position="27"/>
        <end position="108"/>
    </location>
</feature>
<evidence type="ECO:0000259" key="2">
    <source>
        <dbReference type="Pfam" id="PF00117"/>
    </source>
</evidence>
<sequence>MIKKTFSFESSDKVSTFALRQNKMKTLLLDNYDSFTYNLLHALKELGAKEVEVVHNDRITIEEVERFDRIILSPGPGLPEEAGLLLPVIRRYAPTKSILGVCLGHQPSAKFSERG</sequence>
<dbReference type="PRINTS" id="PR00096">
    <property type="entry name" value="GATASE"/>
</dbReference>
<evidence type="ECO:0000313" key="4">
    <source>
        <dbReference type="Proteomes" id="UP000018861"/>
    </source>
</evidence>
<dbReference type="InterPro" id="IPR050472">
    <property type="entry name" value="Anth_synth/Amidotransfase"/>
</dbReference>
<organism evidence="3 4">
    <name type="scientific">Bacteroides pyogenes JCM 6292</name>
    <dbReference type="NCBI Taxonomy" id="1235809"/>
    <lineage>
        <taxon>Bacteria</taxon>
        <taxon>Pseudomonadati</taxon>
        <taxon>Bacteroidota</taxon>
        <taxon>Bacteroidia</taxon>
        <taxon>Bacteroidales</taxon>
        <taxon>Bacteroidaceae</taxon>
        <taxon>Bacteroides</taxon>
    </lineage>
</organism>
<dbReference type="GO" id="GO:0004049">
    <property type="term" value="F:anthranilate synthase activity"/>
    <property type="evidence" value="ECO:0007669"/>
    <property type="project" value="TreeGrafter"/>
</dbReference>
<dbReference type="InterPro" id="IPR017926">
    <property type="entry name" value="GATASE"/>
</dbReference>
<dbReference type="SUPFAM" id="SSF52317">
    <property type="entry name" value="Class I glutamine amidotransferase-like"/>
    <property type="match status" value="1"/>
</dbReference>
<proteinExistence type="predicted"/>
<dbReference type="InterPro" id="IPR006221">
    <property type="entry name" value="TrpG/PapA_dom"/>
</dbReference>
<name>W4P7T8_9BACE</name>
<dbReference type="InterPro" id="IPR029062">
    <property type="entry name" value="Class_I_gatase-like"/>
</dbReference>
<evidence type="ECO:0000313" key="3">
    <source>
        <dbReference type="EMBL" id="GAE15822.1"/>
    </source>
</evidence>
<accession>W4P7T8</accession>
<gene>
    <name evidence="3" type="ORF">JCM6292_2162</name>
</gene>
<dbReference type="Proteomes" id="UP000018861">
    <property type="component" value="Unassembled WGS sequence"/>
</dbReference>
<dbReference type="PANTHER" id="PTHR43418">
    <property type="entry name" value="MULTIFUNCTIONAL TRYPTOPHAN BIOSYNTHESIS PROTEIN-RELATED"/>
    <property type="match status" value="1"/>
</dbReference>
<evidence type="ECO:0000256" key="1">
    <source>
        <dbReference type="ARBA" id="ARBA00022962"/>
    </source>
</evidence>
<dbReference type="GO" id="GO:0005829">
    <property type="term" value="C:cytosol"/>
    <property type="evidence" value="ECO:0007669"/>
    <property type="project" value="TreeGrafter"/>
</dbReference>
<dbReference type="AlphaFoldDB" id="W4P7T8"/>
<dbReference type="PRINTS" id="PR00097">
    <property type="entry name" value="ANTSNTHASEII"/>
</dbReference>
<dbReference type="PROSITE" id="PS51273">
    <property type="entry name" value="GATASE_TYPE_1"/>
    <property type="match status" value="1"/>
</dbReference>
<comment type="caution">
    <text evidence="3">The sequence shown here is derived from an EMBL/GenBank/DDBJ whole genome shotgun (WGS) entry which is preliminary data.</text>
</comment>
<dbReference type="Pfam" id="PF00117">
    <property type="entry name" value="GATase"/>
    <property type="match status" value="1"/>
</dbReference>
<reference evidence="3 4" key="1">
    <citation type="journal article" date="2014" name="Genome Announc.">
        <title>Draft Genome Sequences of Three Strains of Bacteroides pyogenes Isolated from a Cat and Swine.</title>
        <authorList>
            <person name="Sakamoto M."/>
            <person name="Oshima K."/>
            <person name="Suda W."/>
            <person name="Kitamura K."/>
            <person name="Iida T."/>
            <person name="Hattori M."/>
            <person name="Ohkuma M."/>
        </authorList>
    </citation>
    <scope>NUCLEOTIDE SEQUENCE [LARGE SCALE GENOMIC DNA]</scope>
    <source>
        <strain evidence="3 4">JCM 6292</strain>
    </source>
</reference>
<dbReference type="GO" id="GO:0000162">
    <property type="term" value="P:L-tryptophan biosynthetic process"/>
    <property type="evidence" value="ECO:0007669"/>
    <property type="project" value="TreeGrafter"/>
</dbReference>
<keyword evidence="1" id="KW-0315">Glutamine amidotransferase</keyword>
<dbReference type="PANTHER" id="PTHR43418:SF4">
    <property type="entry name" value="MULTIFUNCTIONAL TRYPTOPHAN BIOSYNTHESIS PROTEIN"/>
    <property type="match status" value="1"/>
</dbReference>
<dbReference type="Gene3D" id="3.40.50.880">
    <property type="match status" value="1"/>
</dbReference>
<dbReference type="CDD" id="cd01743">
    <property type="entry name" value="GATase1_Anthranilate_Synthase"/>
    <property type="match status" value="1"/>
</dbReference>
<dbReference type="EMBL" id="BAIQ01000022">
    <property type="protein sequence ID" value="GAE15822.1"/>
    <property type="molecule type" value="Genomic_DNA"/>
</dbReference>
<protein>
    <submittedName>
        <fullName evidence="3">Lysine 2,3-aminomutase</fullName>
    </submittedName>
</protein>